<dbReference type="PANTHER" id="PTHR34475">
    <property type="match status" value="1"/>
</dbReference>
<keyword evidence="2" id="KW-0472">Membrane</keyword>
<accession>A0ABT3KBS5</accession>
<dbReference type="Gene3D" id="1.10.260.40">
    <property type="entry name" value="lambda repressor-like DNA-binding domains"/>
    <property type="match status" value="1"/>
</dbReference>
<dbReference type="InterPro" id="IPR050400">
    <property type="entry name" value="Bact_Cytoskel_RodZ"/>
</dbReference>
<dbReference type="InterPro" id="IPR010982">
    <property type="entry name" value="Lambda_DNA-bd_dom_sf"/>
</dbReference>
<sequence length="191" mass="21321">MTTESQTNASVSKTHTINIGNRLKSKRLELEFDERYVATALKIPIDQVRALEANDFKYFRSVTFARGFLKSYCRLLGIEHTEMLHAFDSSRDVAESTIKPVDKVNKQTHLGDPIVVFISVVIVAVLVFLVFWWPSQSATVALEEQQIEASESASMVEPNMEALQTPDEPTVSPEASTDLPTSTSENEAEAR</sequence>
<feature type="compositionally biased region" description="Polar residues" evidence="1">
    <location>
        <begin position="173"/>
        <end position="185"/>
    </location>
</feature>
<protein>
    <submittedName>
        <fullName evidence="3">Helix-turn-helix domain-containing protein</fullName>
    </submittedName>
</protein>
<dbReference type="PANTHER" id="PTHR34475:SF1">
    <property type="entry name" value="CYTOSKELETON PROTEIN RODZ"/>
    <property type="match status" value="1"/>
</dbReference>
<evidence type="ECO:0000256" key="1">
    <source>
        <dbReference type="SAM" id="MobiDB-lite"/>
    </source>
</evidence>
<feature type="transmembrane region" description="Helical" evidence="2">
    <location>
        <begin position="114"/>
        <end position="133"/>
    </location>
</feature>
<feature type="region of interest" description="Disordered" evidence="1">
    <location>
        <begin position="150"/>
        <end position="191"/>
    </location>
</feature>
<name>A0ABT3KBS5_9GAMM</name>
<evidence type="ECO:0000313" key="3">
    <source>
        <dbReference type="EMBL" id="MCW4627616.1"/>
    </source>
</evidence>
<evidence type="ECO:0000256" key="2">
    <source>
        <dbReference type="SAM" id="Phobius"/>
    </source>
</evidence>
<comment type="caution">
    <text evidence="3">The sequence shown here is derived from an EMBL/GenBank/DDBJ whole genome shotgun (WGS) entry which is preliminary data.</text>
</comment>
<proteinExistence type="predicted"/>
<dbReference type="EMBL" id="JAPEUL010000004">
    <property type="protein sequence ID" value="MCW4627616.1"/>
    <property type="molecule type" value="Genomic_DNA"/>
</dbReference>
<reference evidence="3" key="1">
    <citation type="submission" date="2022-11" db="EMBL/GenBank/DDBJ databases">
        <title>Marinomonas sp. nov., isolated from marine algae.</title>
        <authorList>
            <person name="Choi D.G."/>
            <person name="Kim J.M."/>
            <person name="Lee J.K."/>
            <person name="Baek J.H."/>
            <person name="Jeon C.O."/>
        </authorList>
    </citation>
    <scope>NUCLEOTIDE SEQUENCE</scope>
    <source>
        <strain evidence="3">KJ51-3</strain>
    </source>
</reference>
<keyword evidence="2" id="KW-0812">Transmembrane</keyword>
<keyword evidence="2" id="KW-1133">Transmembrane helix</keyword>
<gene>
    <name evidence="3" type="ORF">ONZ52_00675</name>
</gene>
<dbReference type="RefSeq" id="WP_265216724.1">
    <property type="nucleotide sequence ID" value="NZ_JAPEUL010000004.1"/>
</dbReference>
<keyword evidence="4" id="KW-1185">Reference proteome</keyword>
<evidence type="ECO:0000313" key="4">
    <source>
        <dbReference type="Proteomes" id="UP001431181"/>
    </source>
</evidence>
<organism evidence="3 4">
    <name type="scientific">Marinomonas rhodophyticola</name>
    <dbReference type="NCBI Taxonomy" id="2992803"/>
    <lineage>
        <taxon>Bacteria</taxon>
        <taxon>Pseudomonadati</taxon>
        <taxon>Pseudomonadota</taxon>
        <taxon>Gammaproteobacteria</taxon>
        <taxon>Oceanospirillales</taxon>
        <taxon>Oceanospirillaceae</taxon>
        <taxon>Marinomonas</taxon>
    </lineage>
</organism>
<dbReference type="Proteomes" id="UP001431181">
    <property type="component" value="Unassembled WGS sequence"/>
</dbReference>
<dbReference type="Pfam" id="PF13413">
    <property type="entry name" value="HTH_25"/>
    <property type="match status" value="1"/>
</dbReference>